<dbReference type="GO" id="GO:0046872">
    <property type="term" value="F:metal ion binding"/>
    <property type="evidence" value="ECO:0007669"/>
    <property type="project" value="UniProtKB-KW"/>
</dbReference>
<dbReference type="InterPro" id="IPR011008">
    <property type="entry name" value="Dimeric_a/b-barrel"/>
</dbReference>
<dbReference type="AlphaFoldDB" id="A0A0R1ZHR6"/>
<reference evidence="9 10" key="1">
    <citation type="journal article" date="2015" name="Genome Announc.">
        <title>Expanding the biotechnology potential of lactobacilli through comparative genomics of 213 strains and associated genera.</title>
        <authorList>
            <person name="Sun Z."/>
            <person name="Harris H.M."/>
            <person name="McCann A."/>
            <person name="Guo C."/>
            <person name="Argimon S."/>
            <person name="Zhang W."/>
            <person name="Yang X."/>
            <person name="Jeffery I.B."/>
            <person name="Cooney J.C."/>
            <person name="Kagawa T.F."/>
            <person name="Liu W."/>
            <person name="Song Y."/>
            <person name="Salvetti E."/>
            <person name="Wrobel A."/>
            <person name="Rasinkangas P."/>
            <person name="Parkhill J."/>
            <person name="Rea M.C."/>
            <person name="O'Sullivan O."/>
            <person name="Ritari J."/>
            <person name="Douillard F.P."/>
            <person name="Paul Ross R."/>
            <person name="Yang R."/>
            <person name="Briner A.E."/>
            <person name="Felis G.E."/>
            <person name="de Vos W.M."/>
            <person name="Barrangou R."/>
            <person name="Klaenhammer T.R."/>
            <person name="Caufield P.W."/>
            <person name="Cui Y."/>
            <person name="Zhang H."/>
            <person name="O'Toole P.W."/>
        </authorList>
    </citation>
    <scope>NUCLEOTIDE SEQUENCE [LARGE SCALE GENOMIC DNA]</scope>
    <source>
        <strain evidence="9 10">DSM 20505</strain>
    </source>
</reference>
<keyword evidence="4" id="KW-0560">Oxidoreductase</keyword>
<dbReference type="Pfam" id="PF04261">
    <property type="entry name" value="Dyp_perox_N"/>
    <property type="match status" value="1"/>
</dbReference>
<evidence type="ECO:0000313" key="9">
    <source>
        <dbReference type="EMBL" id="KRM54488.1"/>
    </source>
</evidence>
<keyword evidence="10" id="KW-1185">Reference proteome</keyword>
<dbReference type="NCBIfam" id="TIGR01413">
    <property type="entry name" value="Dyp_perox_fam"/>
    <property type="match status" value="1"/>
</dbReference>
<comment type="cofactor">
    <cofactor evidence="1">
        <name>heme b</name>
        <dbReference type="ChEBI" id="CHEBI:60344"/>
    </cofactor>
</comment>
<keyword evidence="3" id="KW-0479">Metal-binding</keyword>
<feature type="domain" description="Dyp-type peroxidase N-terminal" evidence="7">
    <location>
        <begin position="31"/>
        <end position="159"/>
    </location>
</feature>
<dbReference type="InterPro" id="IPR006314">
    <property type="entry name" value="Dyp_peroxidase"/>
</dbReference>
<organism evidence="9 10">
    <name type="scientific">Lacticaseibacillus sharpeae JCM 1186 = DSM 20505</name>
    <dbReference type="NCBI Taxonomy" id="1291052"/>
    <lineage>
        <taxon>Bacteria</taxon>
        <taxon>Bacillati</taxon>
        <taxon>Bacillota</taxon>
        <taxon>Bacilli</taxon>
        <taxon>Lactobacillales</taxon>
        <taxon>Lactobacillaceae</taxon>
        <taxon>Lacticaseibacillus</taxon>
    </lineage>
</organism>
<keyword evidence="2 9" id="KW-0575">Peroxidase</keyword>
<keyword evidence="5" id="KW-0408">Iron</keyword>
<dbReference type="STRING" id="1291052.FC18_GL000293"/>
<evidence type="ECO:0000256" key="2">
    <source>
        <dbReference type="ARBA" id="ARBA00022559"/>
    </source>
</evidence>
<feature type="domain" description="Dyp-type peroxidase C-terminal" evidence="8">
    <location>
        <begin position="164"/>
        <end position="319"/>
    </location>
</feature>
<comment type="similarity">
    <text evidence="6">Belongs to the DyP-type peroxidase family.</text>
</comment>
<gene>
    <name evidence="9" type="ORF">FC18_GL000293</name>
</gene>
<evidence type="ECO:0000256" key="3">
    <source>
        <dbReference type="ARBA" id="ARBA00022723"/>
    </source>
</evidence>
<name>A0A0R1ZHR6_9LACO</name>
<sequence>MAAIRYNEIGTTKEELLMPINLKDVQDVYKDAGDNIIFATMDLLRQDHSADLAMIQDLAEHLPAFESSLNVRYPDAGLAVAFGLSRRAWDYLFPDAPRPAELEEFQPVVGPKYTAPATPADLFFHIRAKNSAVPFELMSQVMDRIKTQVKVIDETHGFRYFEGRAIIGFVDGTENPSALDTPDYAVIGDEDPRFINGSYAFAQMYHHDMDAWNRLKTEQQEAAIGRKKFNDVELEDEDKAENAHNVVSQDNEGGVEHKIVRMNVPFSNPTEGLNGTYFIGYARHWTVTKRMLEGMFSKSDRLLDFSTPVSGELFFIPSLSVLGKIADGEEF</sequence>
<dbReference type="InterPro" id="IPR048328">
    <property type="entry name" value="Dyp_perox_C"/>
</dbReference>
<evidence type="ECO:0000313" key="10">
    <source>
        <dbReference type="Proteomes" id="UP000051679"/>
    </source>
</evidence>
<dbReference type="EMBL" id="AYYO01000055">
    <property type="protein sequence ID" value="KRM54488.1"/>
    <property type="molecule type" value="Genomic_DNA"/>
</dbReference>
<evidence type="ECO:0000259" key="8">
    <source>
        <dbReference type="Pfam" id="PF20628"/>
    </source>
</evidence>
<dbReference type="GO" id="GO:0004601">
    <property type="term" value="F:peroxidase activity"/>
    <property type="evidence" value="ECO:0007669"/>
    <property type="project" value="UniProtKB-KW"/>
</dbReference>
<dbReference type="InterPro" id="IPR048327">
    <property type="entry name" value="Dyp_perox_N"/>
</dbReference>
<dbReference type="Proteomes" id="UP000051679">
    <property type="component" value="Unassembled WGS sequence"/>
</dbReference>
<dbReference type="PROSITE" id="PS51404">
    <property type="entry name" value="DYP_PEROXIDASE"/>
    <property type="match status" value="1"/>
</dbReference>
<evidence type="ECO:0000256" key="4">
    <source>
        <dbReference type="ARBA" id="ARBA00023002"/>
    </source>
</evidence>
<evidence type="ECO:0000256" key="1">
    <source>
        <dbReference type="ARBA" id="ARBA00001970"/>
    </source>
</evidence>
<dbReference type="GO" id="GO:0020037">
    <property type="term" value="F:heme binding"/>
    <property type="evidence" value="ECO:0007669"/>
    <property type="project" value="InterPro"/>
</dbReference>
<evidence type="ECO:0000259" key="7">
    <source>
        <dbReference type="Pfam" id="PF04261"/>
    </source>
</evidence>
<dbReference type="SUPFAM" id="SSF54909">
    <property type="entry name" value="Dimeric alpha+beta barrel"/>
    <property type="match status" value="1"/>
</dbReference>
<comment type="caution">
    <text evidence="9">The sequence shown here is derived from an EMBL/GenBank/DDBJ whole genome shotgun (WGS) entry which is preliminary data.</text>
</comment>
<proteinExistence type="inferred from homology"/>
<protein>
    <submittedName>
        <fullName evidence="9">Iron-dependent peroxidase</fullName>
    </submittedName>
</protein>
<dbReference type="PANTHER" id="PTHR30521:SF0">
    <property type="entry name" value="DYP-TYPE PEROXIDASE FAMILY PROTEIN"/>
    <property type="match status" value="1"/>
</dbReference>
<evidence type="ECO:0000256" key="5">
    <source>
        <dbReference type="ARBA" id="ARBA00023004"/>
    </source>
</evidence>
<dbReference type="Pfam" id="PF20628">
    <property type="entry name" value="Dyp_perox_C"/>
    <property type="match status" value="1"/>
</dbReference>
<dbReference type="PANTHER" id="PTHR30521">
    <property type="entry name" value="DEFERROCHELATASE/PEROXIDASE"/>
    <property type="match status" value="1"/>
</dbReference>
<dbReference type="PATRIC" id="fig|1291052.5.peg.302"/>
<accession>A0A0R1ZHR6</accession>
<dbReference type="GO" id="GO:0005829">
    <property type="term" value="C:cytosol"/>
    <property type="evidence" value="ECO:0007669"/>
    <property type="project" value="TreeGrafter"/>
</dbReference>
<evidence type="ECO:0000256" key="6">
    <source>
        <dbReference type="ARBA" id="ARBA00025737"/>
    </source>
</evidence>